<evidence type="ECO:0000313" key="11">
    <source>
        <dbReference type="EMBL" id="KPA40669.1"/>
    </source>
</evidence>
<dbReference type="CDD" id="cd16630">
    <property type="entry name" value="RING-HC_RBR_RNF216"/>
    <property type="match status" value="1"/>
</dbReference>
<dbReference type="AlphaFoldDB" id="A0A0M9EVC5"/>
<organism evidence="11 12">
    <name type="scientific">Fusarium langsethiae</name>
    <dbReference type="NCBI Taxonomy" id="179993"/>
    <lineage>
        <taxon>Eukaryota</taxon>
        <taxon>Fungi</taxon>
        <taxon>Dikarya</taxon>
        <taxon>Ascomycota</taxon>
        <taxon>Pezizomycotina</taxon>
        <taxon>Sordariomycetes</taxon>
        <taxon>Hypocreomycetidae</taxon>
        <taxon>Hypocreales</taxon>
        <taxon>Nectriaceae</taxon>
        <taxon>Fusarium</taxon>
    </lineage>
</organism>
<accession>A0A0M9EVC5</accession>
<dbReference type="CDD" id="cd20339">
    <property type="entry name" value="BRcat_RBR_RNF216"/>
    <property type="match status" value="1"/>
</dbReference>
<gene>
    <name evidence="11" type="ORF">FLAG1_06449</name>
</gene>
<protein>
    <submittedName>
        <fullName evidence="11">Ring finger protein</fullName>
    </submittedName>
</protein>
<evidence type="ECO:0000313" key="12">
    <source>
        <dbReference type="Proteomes" id="UP000037904"/>
    </source>
</evidence>
<dbReference type="InterPro" id="IPR044066">
    <property type="entry name" value="TRIAD_supradom"/>
</dbReference>
<dbReference type="SUPFAM" id="SSF57850">
    <property type="entry name" value="RING/U-box"/>
    <property type="match status" value="1"/>
</dbReference>
<evidence type="ECO:0000256" key="3">
    <source>
        <dbReference type="ARBA" id="ARBA00022723"/>
    </source>
</evidence>
<dbReference type="InterPro" id="IPR051628">
    <property type="entry name" value="LUBAC_E3_Ligases"/>
</dbReference>
<keyword evidence="2" id="KW-0808">Transferase</keyword>
<dbReference type="CDD" id="cd20353">
    <property type="entry name" value="Rcat_RBR_RNF216"/>
    <property type="match status" value="1"/>
</dbReference>
<keyword evidence="6" id="KW-0833">Ubl conjugation pathway</keyword>
<keyword evidence="12" id="KW-1185">Reference proteome</keyword>
<feature type="coiled-coil region" evidence="8">
    <location>
        <begin position="133"/>
        <end position="194"/>
    </location>
</feature>
<dbReference type="Gene3D" id="1.20.120.1750">
    <property type="match status" value="1"/>
</dbReference>
<evidence type="ECO:0000256" key="7">
    <source>
        <dbReference type="ARBA" id="ARBA00022833"/>
    </source>
</evidence>
<feature type="compositionally biased region" description="Low complexity" evidence="9">
    <location>
        <begin position="551"/>
        <end position="562"/>
    </location>
</feature>
<dbReference type="PANTHER" id="PTHR22770:SF47">
    <property type="entry name" value="E3 UBIQUITIN-PROTEIN LIGASE RNF216"/>
    <property type="match status" value="1"/>
</dbReference>
<dbReference type="InterPro" id="IPR047545">
    <property type="entry name" value="BRcat_RBR_RNF216"/>
</dbReference>
<feature type="domain" description="RING-type" evidence="10">
    <location>
        <begin position="196"/>
        <end position="439"/>
    </location>
</feature>
<feature type="region of interest" description="Disordered" evidence="9">
    <location>
        <begin position="457"/>
        <end position="564"/>
    </location>
</feature>
<dbReference type="GO" id="GO:0016740">
    <property type="term" value="F:transferase activity"/>
    <property type="evidence" value="ECO:0007669"/>
    <property type="project" value="UniProtKB-KW"/>
</dbReference>
<keyword evidence="5" id="KW-0863">Zinc-finger</keyword>
<keyword evidence="3" id="KW-0479">Metal-binding</keyword>
<dbReference type="GO" id="GO:0008270">
    <property type="term" value="F:zinc ion binding"/>
    <property type="evidence" value="ECO:0007669"/>
    <property type="project" value="UniProtKB-KW"/>
</dbReference>
<dbReference type="EMBL" id="JXCE01000125">
    <property type="protein sequence ID" value="KPA40669.1"/>
    <property type="molecule type" value="Genomic_DNA"/>
</dbReference>
<evidence type="ECO:0000256" key="9">
    <source>
        <dbReference type="SAM" id="MobiDB-lite"/>
    </source>
</evidence>
<evidence type="ECO:0000256" key="4">
    <source>
        <dbReference type="ARBA" id="ARBA00022737"/>
    </source>
</evidence>
<evidence type="ECO:0000256" key="8">
    <source>
        <dbReference type="SAM" id="Coils"/>
    </source>
</evidence>
<evidence type="ECO:0000259" key="10">
    <source>
        <dbReference type="PROSITE" id="PS51873"/>
    </source>
</evidence>
<keyword evidence="4" id="KW-0677">Repeat</keyword>
<dbReference type="PROSITE" id="PS51873">
    <property type="entry name" value="TRIAD"/>
    <property type="match status" value="1"/>
</dbReference>
<evidence type="ECO:0000256" key="6">
    <source>
        <dbReference type="ARBA" id="ARBA00022786"/>
    </source>
</evidence>
<feature type="compositionally biased region" description="Polar residues" evidence="9">
    <location>
        <begin position="533"/>
        <end position="550"/>
    </location>
</feature>
<feature type="coiled-coil region" evidence="8">
    <location>
        <begin position="618"/>
        <end position="666"/>
    </location>
</feature>
<feature type="compositionally biased region" description="Basic and acidic residues" evidence="9">
    <location>
        <begin position="506"/>
        <end position="522"/>
    </location>
</feature>
<dbReference type="InterPro" id="IPR047546">
    <property type="entry name" value="Rcat_RBR_RNF216"/>
</dbReference>
<dbReference type="Proteomes" id="UP000037904">
    <property type="component" value="Unassembled WGS sequence"/>
</dbReference>
<name>A0A0M9EVC5_FUSLA</name>
<comment type="pathway">
    <text evidence="1">Protein modification; protein ubiquitination.</text>
</comment>
<proteinExistence type="predicted"/>
<dbReference type="Pfam" id="PF26200">
    <property type="entry name" value="Rcat_RNF216"/>
    <property type="match status" value="1"/>
</dbReference>
<evidence type="ECO:0000256" key="1">
    <source>
        <dbReference type="ARBA" id="ARBA00004906"/>
    </source>
</evidence>
<dbReference type="InterPro" id="IPR047544">
    <property type="entry name" value="RING-HC_RBR_RNF216"/>
</dbReference>
<comment type="caution">
    <text evidence="11">The sequence shown here is derived from an EMBL/GenBank/DDBJ whole genome shotgun (WGS) entry which is preliminary data.</text>
</comment>
<feature type="region of interest" description="Disordered" evidence="9">
    <location>
        <begin position="15"/>
        <end position="69"/>
    </location>
</feature>
<keyword evidence="8" id="KW-0175">Coiled coil</keyword>
<keyword evidence="7" id="KW-0862">Zinc</keyword>
<dbReference type="PANTHER" id="PTHR22770">
    <property type="entry name" value="UBIQUITIN CONJUGATING ENZYME 7 INTERACTING PROTEIN-RELATED"/>
    <property type="match status" value="1"/>
</dbReference>
<sequence>MGTINHILDLVESGQTYTKREQPTKQTIGKRKRGTSEQDDELEERVRRDRHLYASDNREQPRLSRRDPPLLKHMISGDFPFVPIRTVQSFLSMHNYLLFPAYLALNEAIQQTDKTLSWKYKKTATLQLPRYREENINESIRSADTSLEEQQQEVELMEELKAARLARRHANLMRQKELEALETEKRNFDEAQSKGELKECECCFVDTPYNRLVHCNNENAHVSTQHASTIIGRISHLIPHESSFCIQCARRNAETQVGLSKYELECLSTEGCKAGFSYQERRKFLTESLASALDRIEQDENLRLAGLSDLAKCPFCSYAEEYPPVAINKEFRCRKLDCMITSCRLCDLETHIPKTCKEASLEKKRDIRREVEEAMSKALIRNCNKCNTPFVKESGCNKMTCSKPGCRNVQCYVCHKSCDYNHFDRPERGGKAGNCPLFEDSEKRHYEEVEEAEKNAKRKLLQDNPDLEPDVLDFNVSSKVKKDDARRLTNSAAATYPARRLQHRRYNNDHRQDNARQDRELPRAANEPIQHNPPRQQNEPVRQPQAPDNRQQIQPGQGQAYQDAKQERAMFYGDKVHQARAQALRAPQQAEPQALHEALQQTLQLQARQQARQQAKFRERQQKEQKMLQQEAQLKQMQQQAKQQERQQKEQQVLQQEGQLQQMQQQAVGNVRNLHHLPFRDVWQNFVKNPRPLPIPFQGAPAQQVQVSAPQQVPAGSPSQQGFFPQIPNFNLMPPMMNLGQLYQFAFPPPDGNNDFQGW</sequence>
<evidence type="ECO:0000256" key="2">
    <source>
        <dbReference type="ARBA" id="ARBA00022679"/>
    </source>
</evidence>
<feature type="compositionally biased region" description="Basic and acidic residues" evidence="9">
    <location>
        <begin position="44"/>
        <end position="69"/>
    </location>
</feature>
<reference evidence="11 12" key="1">
    <citation type="submission" date="2015-04" db="EMBL/GenBank/DDBJ databases">
        <title>The draft genome sequence of Fusarium langsethiae, a T-2/HT-2 mycotoxin producer.</title>
        <authorList>
            <person name="Lysoe E."/>
            <person name="Divon H.H."/>
            <person name="Terzi V."/>
            <person name="Orru L."/>
            <person name="Lamontanara A."/>
            <person name="Kolseth A.-K."/>
            <person name="Frandsen R.J."/>
            <person name="Nielsen K."/>
            <person name="Thrane U."/>
        </authorList>
    </citation>
    <scope>NUCLEOTIDE SEQUENCE [LARGE SCALE GENOMIC DNA]</scope>
    <source>
        <strain evidence="11 12">Fl201059</strain>
    </source>
</reference>
<evidence type="ECO:0000256" key="5">
    <source>
        <dbReference type="ARBA" id="ARBA00022771"/>
    </source>
</evidence>